<keyword evidence="2" id="KW-1185">Reference proteome</keyword>
<dbReference type="InterPro" id="IPR038925">
    <property type="entry name" value="At3g17800-like"/>
</dbReference>
<reference evidence="1 2" key="1">
    <citation type="submission" date="2024-08" db="EMBL/GenBank/DDBJ databases">
        <title>Insights into the chromosomal genome structure of Flemingia macrophylla.</title>
        <authorList>
            <person name="Ding Y."/>
            <person name="Zhao Y."/>
            <person name="Bi W."/>
            <person name="Wu M."/>
            <person name="Zhao G."/>
            <person name="Gong Y."/>
            <person name="Li W."/>
            <person name="Zhang P."/>
        </authorList>
    </citation>
    <scope>NUCLEOTIDE SEQUENCE [LARGE SCALE GENOMIC DNA]</scope>
    <source>
        <strain evidence="1">DYQJB</strain>
        <tissue evidence="1">Leaf</tissue>
    </source>
</reference>
<organism evidence="1 2">
    <name type="scientific">Flemingia macrophylla</name>
    <dbReference type="NCBI Taxonomy" id="520843"/>
    <lineage>
        <taxon>Eukaryota</taxon>
        <taxon>Viridiplantae</taxon>
        <taxon>Streptophyta</taxon>
        <taxon>Embryophyta</taxon>
        <taxon>Tracheophyta</taxon>
        <taxon>Spermatophyta</taxon>
        <taxon>Magnoliopsida</taxon>
        <taxon>eudicotyledons</taxon>
        <taxon>Gunneridae</taxon>
        <taxon>Pentapetalae</taxon>
        <taxon>rosids</taxon>
        <taxon>fabids</taxon>
        <taxon>Fabales</taxon>
        <taxon>Fabaceae</taxon>
        <taxon>Papilionoideae</taxon>
        <taxon>50 kb inversion clade</taxon>
        <taxon>NPAAA clade</taxon>
        <taxon>indigoferoid/millettioid clade</taxon>
        <taxon>Phaseoleae</taxon>
        <taxon>Flemingia</taxon>
    </lineage>
</organism>
<dbReference type="AlphaFoldDB" id="A0ABD1NL49"/>
<name>A0ABD1NL49_9FABA</name>
<dbReference type="EMBL" id="JBGMDY010000001">
    <property type="protein sequence ID" value="KAL2348869.1"/>
    <property type="molecule type" value="Genomic_DNA"/>
</dbReference>
<accession>A0ABD1NL49</accession>
<proteinExistence type="predicted"/>
<dbReference type="Proteomes" id="UP001603857">
    <property type="component" value="Unassembled WGS sequence"/>
</dbReference>
<dbReference type="PANTHER" id="PTHR31808">
    <property type="entry name" value="EXPRESSED PROTEIN"/>
    <property type="match status" value="1"/>
</dbReference>
<gene>
    <name evidence="1" type="ORF">Fmac_002869</name>
</gene>
<evidence type="ECO:0000313" key="2">
    <source>
        <dbReference type="Proteomes" id="UP001603857"/>
    </source>
</evidence>
<comment type="caution">
    <text evidence="1">The sequence shown here is derived from an EMBL/GenBank/DDBJ whole genome shotgun (WGS) entry which is preliminary data.</text>
</comment>
<evidence type="ECO:0000313" key="1">
    <source>
        <dbReference type="EMBL" id="KAL2348869.1"/>
    </source>
</evidence>
<sequence>MSMVIAVMDGRCPSSYNLRGLVARASAADSNDNLVSFAPLQFESPIGQFLEQIANTHPHLLLATIGQQLENLWTIKDA</sequence>
<dbReference type="PANTHER" id="PTHR31808:SF2">
    <property type="entry name" value="OS04G0596300 PROTEIN"/>
    <property type="match status" value="1"/>
</dbReference>
<protein>
    <submittedName>
        <fullName evidence="1">Uncharacterized protein</fullName>
    </submittedName>
</protein>